<gene>
    <name evidence="1" type="primary">smg</name>
    <name evidence="2" type="ORF">RAN89_04025</name>
</gene>
<proteinExistence type="inferred from homology"/>
<dbReference type="Proteomes" id="UP001302257">
    <property type="component" value="Chromosome"/>
</dbReference>
<dbReference type="PANTHER" id="PTHR38692:SF1">
    <property type="entry name" value="PROTEIN SMG"/>
    <property type="match status" value="1"/>
</dbReference>
<dbReference type="PANTHER" id="PTHR38692">
    <property type="entry name" value="PROTEIN SMG"/>
    <property type="match status" value="1"/>
</dbReference>
<protein>
    <recommendedName>
        <fullName evidence="1">Protein Smg homolog</fullName>
    </recommendedName>
</protein>
<name>A0ABZ0B2M2_9BURK</name>
<dbReference type="Pfam" id="PF04361">
    <property type="entry name" value="DUF494"/>
    <property type="match status" value="1"/>
</dbReference>
<dbReference type="HAMAP" id="MF_00598">
    <property type="entry name" value="Smg"/>
    <property type="match status" value="1"/>
</dbReference>
<keyword evidence="3" id="KW-1185">Reference proteome</keyword>
<dbReference type="EMBL" id="CP132507">
    <property type="protein sequence ID" value="WNO05611.1"/>
    <property type="molecule type" value="Genomic_DNA"/>
</dbReference>
<dbReference type="RefSeq" id="WP_313868365.1">
    <property type="nucleotide sequence ID" value="NZ_CP132507.1"/>
</dbReference>
<evidence type="ECO:0000313" key="2">
    <source>
        <dbReference type="EMBL" id="WNO05611.1"/>
    </source>
</evidence>
<comment type="similarity">
    <text evidence="1">Belongs to the Smg family.</text>
</comment>
<sequence>MFEVLAFVYENYYAEDGCPEPAHLQRKLNAVGFDEDEISEALDWLSGLGSAARFARPAVTDSPTVLHSTWLHLPSSRSARVYSVQEQNQLGPVCLGYLSFMESAGILPAHIREVVMDRSMAITSAPISLDDLKIIILMVFWTFGQEPDALVLDELCNDHEIRIVH</sequence>
<dbReference type="InterPro" id="IPR007456">
    <property type="entry name" value="Smg"/>
</dbReference>
<evidence type="ECO:0000313" key="3">
    <source>
        <dbReference type="Proteomes" id="UP001302257"/>
    </source>
</evidence>
<organism evidence="2 3">
    <name type="scientific">Rhodoferax mekongensis</name>
    <dbReference type="NCBI Taxonomy" id="3068341"/>
    <lineage>
        <taxon>Bacteria</taxon>
        <taxon>Pseudomonadati</taxon>
        <taxon>Pseudomonadota</taxon>
        <taxon>Betaproteobacteria</taxon>
        <taxon>Burkholderiales</taxon>
        <taxon>Comamonadaceae</taxon>
        <taxon>Rhodoferax</taxon>
    </lineage>
</organism>
<accession>A0ABZ0B2M2</accession>
<reference evidence="2 3" key="1">
    <citation type="submission" date="2023-08" db="EMBL/GenBank/DDBJ databases">
        <title>Rhodoferax potami sp. nov. and Rhodoferax mekongensis sp. nov., isolated from the Mekong River in Thailand.</title>
        <authorList>
            <person name="Kitikhun S."/>
            <person name="Charoenyingcharoen P."/>
            <person name="Siriarchawattana P."/>
            <person name="Likhitrattanapisal S."/>
            <person name="Nilsakha T."/>
            <person name="Chanpet A."/>
            <person name="Rattanawaree P."/>
            <person name="Ingsriswang S."/>
        </authorList>
    </citation>
    <scope>NUCLEOTIDE SEQUENCE [LARGE SCALE GENOMIC DNA]</scope>
    <source>
        <strain evidence="2 3">TBRC 17307</strain>
    </source>
</reference>
<evidence type="ECO:0000256" key="1">
    <source>
        <dbReference type="HAMAP-Rule" id="MF_00598"/>
    </source>
</evidence>